<evidence type="ECO:0000313" key="3">
    <source>
        <dbReference type="EMBL" id="GAA4332460.1"/>
    </source>
</evidence>
<name>A0ABP8H034_9BURK</name>
<keyword evidence="1" id="KW-0812">Transmembrane</keyword>
<organism evidence="3 4">
    <name type="scientific">Pigmentiphaga soli</name>
    <dbReference type="NCBI Taxonomy" id="1007095"/>
    <lineage>
        <taxon>Bacteria</taxon>
        <taxon>Pseudomonadati</taxon>
        <taxon>Pseudomonadota</taxon>
        <taxon>Betaproteobacteria</taxon>
        <taxon>Burkholderiales</taxon>
        <taxon>Alcaligenaceae</taxon>
        <taxon>Pigmentiphaga</taxon>
    </lineage>
</organism>
<dbReference type="SUPFAM" id="SSF54637">
    <property type="entry name" value="Thioesterase/thiol ester dehydrase-isomerase"/>
    <property type="match status" value="1"/>
</dbReference>
<dbReference type="CDD" id="cd03450">
    <property type="entry name" value="NodN"/>
    <property type="match status" value="1"/>
</dbReference>
<dbReference type="PANTHER" id="PTHR42993:SF1">
    <property type="entry name" value="MAOC-LIKE DEHYDRATASE DOMAIN-CONTAINING PROTEIN"/>
    <property type="match status" value="1"/>
</dbReference>
<keyword evidence="1" id="KW-1133">Transmembrane helix</keyword>
<evidence type="ECO:0000256" key="1">
    <source>
        <dbReference type="SAM" id="Phobius"/>
    </source>
</evidence>
<dbReference type="Pfam" id="PF01575">
    <property type="entry name" value="MaoC_dehydratas"/>
    <property type="match status" value="1"/>
</dbReference>
<dbReference type="InterPro" id="IPR002539">
    <property type="entry name" value="MaoC-like_dom"/>
</dbReference>
<feature type="transmembrane region" description="Helical" evidence="1">
    <location>
        <begin position="61"/>
        <end position="79"/>
    </location>
</feature>
<evidence type="ECO:0000259" key="2">
    <source>
        <dbReference type="Pfam" id="PF01575"/>
    </source>
</evidence>
<dbReference type="InterPro" id="IPR029069">
    <property type="entry name" value="HotDog_dom_sf"/>
</dbReference>
<evidence type="ECO:0000313" key="4">
    <source>
        <dbReference type="Proteomes" id="UP001501671"/>
    </source>
</evidence>
<accession>A0ABP8H034</accession>
<dbReference type="Gene3D" id="3.10.129.10">
    <property type="entry name" value="Hotdog Thioesterase"/>
    <property type="match status" value="1"/>
</dbReference>
<dbReference type="InterPro" id="IPR039375">
    <property type="entry name" value="NodN-like"/>
</dbReference>
<keyword evidence="4" id="KW-1185">Reference proteome</keyword>
<dbReference type="PANTHER" id="PTHR42993">
    <property type="entry name" value="MAOC-LIKE DEHYDRATASE DOMAIN-CONTAINING PROTEIN"/>
    <property type="match status" value="1"/>
</dbReference>
<proteinExistence type="predicted"/>
<gene>
    <name evidence="3" type="ORF">GCM10023144_22490</name>
</gene>
<dbReference type="Proteomes" id="UP001501671">
    <property type="component" value="Unassembled WGS sequence"/>
</dbReference>
<keyword evidence="1" id="KW-0472">Membrane</keyword>
<dbReference type="RefSeq" id="WP_345249379.1">
    <property type="nucleotide sequence ID" value="NZ_BAABFO010000009.1"/>
</dbReference>
<feature type="domain" description="MaoC-like" evidence="2">
    <location>
        <begin position="14"/>
        <end position="109"/>
    </location>
</feature>
<protein>
    <submittedName>
        <fullName evidence="3">MaoC family dehydratase</fullName>
    </submittedName>
</protein>
<reference evidence="4" key="1">
    <citation type="journal article" date="2019" name="Int. J. Syst. Evol. Microbiol.">
        <title>The Global Catalogue of Microorganisms (GCM) 10K type strain sequencing project: providing services to taxonomists for standard genome sequencing and annotation.</title>
        <authorList>
            <consortium name="The Broad Institute Genomics Platform"/>
            <consortium name="The Broad Institute Genome Sequencing Center for Infectious Disease"/>
            <person name="Wu L."/>
            <person name="Ma J."/>
        </authorList>
    </citation>
    <scope>NUCLEOTIDE SEQUENCE [LARGE SCALE GENOMIC DNA]</scope>
    <source>
        <strain evidence="4">JCM 17666</strain>
    </source>
</reference>
<comment type="caution">
    <text evidence="3">The sequence shown here is derived from an EMBL/GenBank/DDBJ whole genome shotgun (WGS) entry which is preliminary data.</text>
</comment>
<sequence>MIEVDTHQDLRPYVGRKLGTSGWLTVDQARIDAFAAVSGDHNWIHVDVERAQKEMPGGKTIAHGMLTLSLLAWLGAGTYRVRRRTRAINYGSNKVRFTAPVPSGSRIRLHRSLLAYDPVEGGARLTFDNRVEIEGVERPALYAETISIVYSGEEQ</sequence>
<dbReference type="EMBL" id="BAABFO010000009">
    <property type="protein sequence ID" value="GAA4332460.1"/>
    <property type="molecule type" value="Genomic_DNA"/>
</dbReference>